<organism evidence="1 2">
    <name type="scientific">Gymnopus androsaceus JB14</name>
    <dbReference type="NCBI Taxonomy" id="1447944"/>
    <lineage>
        <taxon>Eukaryota</taxon>
        <taxon>Fungi</taxon>
        <taxon>Dikarya</taxon>
        <taxon>Basidiomycota</taxon>
        <taxon>Agaricomycotina</taxon>
        <taxon>Agaricomycetes</taxon>
        <taxon>Agaricomycetidae</taxon>
        <taxon>Agaricales</taxon>
        <taxon>Marasmiineae</taxon>
        <taxon>Omphalotaceae</taxon>
        <taxon>Gymnopus</taxon>
    </lineage>
</organism>
<accession>A0A6A4GF32</accession>
<dbReference type="EMBL" id="ML770208">
    <property type="protein sequence ID" value="KAE9384156.1"/>
    <property type="molecule type" value="Genomic_DNA"/>
</dbReference>
<protein>
    <submittedName>
        <fullName evidence="1">Uncharacterized protein</fullName>
    </submittedName>
</protein>
<keyword evidence="2" id="KW-1185">Reference proteome</keyword>
<evidence type="ECO:0000313" key="1">
    <source>
        <dbReference type="EMBL" id="KAE9384156.1"/>
    </source>
</evidence>
<dbReference type="AlphaFoldDB" id="A0A6A4GF32"/>
<dbReference type="Proteomes" id="UP000799118">
    <property type="component" value="Unassembled WGS sequence"/>
</dbReference>
<gene>
    <name evidence="1" type="ORF">BT96DRAFT_1008365</name>
</gene>
<sequence length="168" mass="18810">MTTPNATVFNNALSIAGNWICPSKCAVSLHQVHLSTARHSCFIMLVPMPDSSSYSASSPELDLQCWHILQQYAGSNSINLPKVKEQLLNIFKDSIYEYNDSKWCLYLSRIVGIEPDTEDHIPIIAEIEEKIDYVVSAVYMTQALLLSSSLPPSSLQATTKYNLVRIEK</sequence>
<reference evidence="1" key="1">
    <citation type="journal article" date="2019" name="Environ. Microbiol.">
        <title>Fungal ecological strategies reflected in gene transcription - a case study of two litter decomposers.</title>
        <authorList>
            <person name="Barbi F."/>
            <person name="Kohler A."/>
            <person name="Barry K."/>
            <person name="Baskaran P."/>
            <person name="Daum C."/>
            <person name="Fauchery L."/>
            <person name="Ihrmark K."/>
            <person name="Kuo A."/>
            <person name="LaButti K."/>
            <person name="Lipzen A."/>
            <person name="Morin E."/>
            <person name="Grigoriev I.V."/>
            <person name="Henrissat B."/>
            <person name="Lindahl B."/>
            <person name="Martin F."/>
        </authorList>
    </citation>
    <scope>NUCLEOTIDE SEQUENCE</scope>
    <source>
        <strain evidence="1">JB14</strain>
    </source>
</reference>
<evidence type="ECO:0000313" key="2">
    <source>
        <dbReference type="Proteomes" id="UP000799118"/>
    </source>
</evidence>
<proteinExistence type="predicted"/>
<name>A0A6A4GF32_9AGAR</name>